<name>A0AB34J4D6_PRYPA</name>
<dbReference type="AlphaFoldDB" id="A0AB34J4D6"/>
<keyword evidence="1" id="KW-0732">Signal</keyword>
<dbReference type="Proteomes" id="UP001515480">
    <property type="component" value="Unassembled WGS sequence"/>
</dbReference>
<evidence type="ECO:0000313" key="2">
    <source>
        <dbReference type="EMBL" id="KAL1512244.1"/>
    </source>
</evidence>
<protein>
    <recommendedName>
        <fullName evidence="4">SnoaL-like domain-containing protein</fullName>
    </recommendedName>
</protein>
<comment type="caution">
    <text evidence="2">The sequence shown here is derived from an EMBL/GenBank/DDBJ whole genome shotgun (WGS) entry which is preliminary data.</text>
</comment>
<gene>
    <name evidence="2" type="ORF">AB1Y20_005506</name>
</gene>
<proteinExistence type="predicted"/>
<sequence length="184" mass="20528">MAIALLPLSGALALLLPSAPAHDRRQFLMAASSLAVVRAPPASAAHADEKQRNLPPATLAQIVTEDITQRQFLVSGRLTRSIYDESCTFQDEIDTYTLDKWMVGTQKLFDESKSHVDIVGQVEATESEVRFRFDEILCFNLPLIKPKIPLTGTLVLTRGEDGLITKYREIWDISVVESLKRAYL</sequence>
<reference evidence="2 3" key="1">
    <citation type="journal article" date="2024" name="Science">
        <title>Giant polyketide synthase enzymes in the biosynthesis of giant marine polyether toxins.</title>
        <authorList>
            <person name="Fallon T.R."/>
            <person name="Shende V.V."/>
            <person name="Wierzbicki I.H."/>
            <person name="Pendleton A.L."/>
            <person name="Watervoot N.F."/>
            <person name="Auber R.P."/>
            <person name="Gonzalez D.J."/>
            <person name="Wisecaver J.H."/>
            <person name="Moore B.S."/>
        </authorList>
    </citation>
    <scope>NUCLEOTIDE SEQUENCE [LARGE SCALE GENOMIC DNA]</scope>
    <source>
        <strain evidence="2 3">12B1</strain>
    </source>
</reference>
<dbReference type="PANTHER" id="PTHR34123:SF1">
    <property type="entry name" value="OS04G0578200 PROTEIN"/>
    <property type="match status" value="1"/>
</dbReference>
<organism evidence="2 3">
    <name type="scientific">Prymnesium parvum</name>
    <name type="common">Toxic golden alga</name>
    <dbReference type="NCBI Taxonomy" id="97485"/>
    <lineage>
        <taxon>Eukaryota</taxon>
        <taxon>Haptista</taxon>
        <taxon>Haptophyta</taxon>
        <taxon>Prymnesiophyceae</taxon>
        <taxon>Prymnesiales</taxon>
        <taxon>Prymnesiaceae</taxon>
        <taxon>Prymnesium</taxon>
    </lineage>
</organism>
<feature type="signal peptide" evidence="1">
    <location>
        <begin position="1"/>
        <end position="21"/>
    </location>
</feature>
<evidence type="ECO:0008006" key="4">
    <source>
        <dbReference type="Google" id="ProtNLM"/>
    </source>
</evidence>
<evidence type="ECO:0000256" key="1">
    <source>
        <dbReference type="SAM" id="SignalP"/>
    </source>
</evidence>
<dbReference type="PANTHER" id="PTHR34123">
    <property type="entry name" value="OS04G0578200 PROTEIN"/>
    <property type="match status" value="1"/>
</dbReference>
<feature type="chain" id="PRO_5044308737" description="SnoaL-like domain-containing protein" evidence="1">
    <location>
        <begin position="22"/>
        <end position="184"/>
    </location>
</feature>
<dbReference type="EMBL" id="JBGBPQ010000013">
    <property type="protein sequence ID" value="KAL1512244.1"/>
    <property type="molecule type" value="Genomic_DNA"/>
</dbReference>
<evidence type="ECO:0000313" key="3">
    <source>
        <dbReference type="Proteomes" id="UP001515480"/>
    </source>
</evidence>
<accession>A0AB34J4D6</accession>
<keyword evidence="3" id="KW-1185">Reference proteome</keyword>